<dbReference type="InterPro" id="IPR003108">
    <property type="entry name" value="GAR_dom"/>
</dbReference>
<dbReference type="GO" id="GO:0005856">
    <property type="term" value="C:cytoskeleton"/>
    <property type="evidence" value="ECO:0007669"/>
    <property type="project" value="UniProtKB-SubCell"/>
</dbReference>
<evidence type="ECO:0000256" key="3">
    <source>
        <dbReference type="ARBA" id="ARBA00023212"/>
    </source>
</evidence>
<dbReference type="Pfam" id="PF02187">
    <property type="entry name" value="GAS2"/>
    <property type="match status" value="1"/>
</dbReference>
<keyword evidence="2" id="KW-0963">Cytoplasm</keyword>
<evidence type="ECO:0000256" key="1">
    <source>
        <dbReference type="ARBA" id="ARBA00004245"/>
    </source>
</evidence>
<dbReference type="Proteomes" id="UP000649617">
    <property type="component" value="Unassembled WGS sequence"/>
</dbReference>
<evidence type="ECO:0000259" key="6">
    <source>
        <dbReference type="Pfam" id="PF02187"/>
    </source>
</evidence>
<protein>
    <recommendedName>
        <fullName evidence="6">GAR domain-containing protein</fullName>
    </recommendedName>
</protein>
<feature type="coiled-coil region" evidence="4">
    <location>
        <begin position="280"/>
        <end position="334"/>
    </location>
</feature>
<dbReference type="Gene3D" id="3.30.920.20">
    <property type="entry name" value="Gas2-like domain"/>
    <property type="match status" value="1"/>
</dbReference>
<feature type="region of interest" description="Disordered" evidence="5">
    <location>
        <begin position="1"/>
        <end position="20"/>
    </location>
</feature>
<gene>
    <name evidence="7" type="ORF">SPIL2461_LOCUS4317</name>
</gene>
<dbReference type="GO" id="GO:0008017">
    <property type="term" value="F:microtubule binding"/>
    <property type="evidence" value="ECO:0007669"/>
    <property type="project" value="InterPro"/>
</dbReference>
<reference evidence="7" key="1">
    <citation type="submission" date="2021-02" db="EMBL/GenBank/DDBJ databases">
        <authorList>
            <person name="Dougan E. K."/>
            <person name="Rhodes N."/>
            <person name="Thang M."/>
            <person name="Chan C."/>
        </authorList>
    </citation>
    <scope>NUCLEOTIDE SEQUENCE</scope>
</reference>
<comment type="caution">
    <text evidence="7">The sequence shown here is derived from an EMBL/GenBank/DDBJ whole genome shotgun (WGS) entry which is preliminary data.</text>
</comment>
<organism evidence="7 8">
    <name type="scientific">Symbiodinium pilosum</name>
    <name type="common">Dinoflagellate</name>
    <dbReference type="NCBI Taxonomy" id="2952"/>
    <lineage>
        <taxon>Eukaryota</taxon>
        <taxon>Sar</taxon>
        <taxon>Alveolata</taxon>
        <taxon>Dinophyceae</taxon>
        <taxon>Suessiales</taxon>
        <taxon>Symbiodiniaceae</taxon>
        <taxon>Symbiodinium</taxon>
    </lineage>
</organism>
<proteinExistence type="predicted"/>
<dbReference type="OrthoDB" id="448765at2759"/>
<comment type="subcellular location">
    <subcellularLocation>
        <location evidence="1">Cytoplasm</location>
        <location evidence="1">Cytoskeleton</location>
    </subcellularLocation>
</comment>
<evidence type="ECO:0000256" key="5">
    <source>
        <dbReference type="SAM" id="MobiDB-lite"/>
    </source>
</evidence>
<keyword evidence="4" id="KW-0175">Coiled coil</keyword>
<dbReference type="EMBL" id="CAJNIZ010005604">
    <property type="protein sequence ID" value="CAE7243027.1"/>
    <property type="molecule type" value="Genomic_DNA"/>
</dbReference>
<sequence length="449" mass="49862">SLSRGGHDAPHSHWTPPAAPAPVLAVGEPVTLPVQAAQVIPADMCQGLGAFWCPQHPQSLQASSASRALDQELLELQALIKQERGKDEELMSQTQRTLLAQEVMAQEQEELQRRQNRCKELEVEMALQKKDLQHAQEWQKLQQQRHAAELRHQAEVLELKYEANSLAEQEAWQQMEALLHTTQRKQADRAQELEMQDLAASVETERFLSTELRAQCEKTQSSHSSKLRQVKDLNARLAGHELEILALESAATQRDSVCIQQELHLRQQLYTEQASYRTECESLEASVEVLRNAEERARQALQEASTSRARELSLEQRLEQLQAQVEALEALKARPPPEPTPPPQPAVDASDYVASAPSDELDRSLEAEIRSLGVGCLKGNVLTRTGPKKYKLGDQKVFMQLSEGAGVAVRVGGGYIPLANWVRELTAPGDKGSDDPFQALDASSPFAAV</sequence>
<keyword evidence="3" id="KW-0206">Cytoskeleton</keyword>
<feature type="non-terminal residue" evidence="7">
    <location>
        <position position="449"/>
    </location>
</feature>
<evidence type="ECO:0000313" key="8">
    <source>
        <dbReference type="Proteomes" id="UP000649617"/>
    </source>
</evidence>
<feature type="compositionally biased region" description="Basic and acidic residues" evidence="5">
    <location>
        <begin position="1"/>
        <end position="11"/>
    </location>
</feature>
<evidence type="ECO:0000256" key="2">
    <source>
        <dbReference type="ARBA" id="ARBA00022490"/>
    </source>
</evidence>
<feature type="coiled-coil region" evidence="4">
    <location>
        <begin position="104"/>
        <end position="131"/>
    </location>
</feature>
<evidence type="ECO:0000256" key="4">
    <source>
        <dbReference type="SAM" id="Coils"/>
    </source>
</evidence>
<dbReference type="SUPFAM" id="SSF143575">
    <property type="entry name" value="GAS2 domain-like"/>
    <property type="match status" value="1"/>
</dbReference>
<feature type="region of interest" description="Disordered" evidence="5">
    <location>
        <begin position="427"/>
        <end position="449"/>
    </location>
</feature>
<keyword evidence="8" id="KW-1185">Reference proteome</keyword>
<dbReference type="AlphaFoldDB" id="A0A812LGG3"/>
<evidence type="ECO:0000313" key="7">
    <source>
        <dbReference type="EMBL" id="CAE7243027.1"/>
    </source>
</evidence>
<name>A0A812LGG3_SYMPI</name>
<accession>A0A812LGG3</accession>
<feature type="domain" description="GAR" evidence="6">
    <location>
        <begin position="381"/>
        <end position="423"/>
    </location>
</feature>
<dbReference type="InterPro" id="IPR036534">
    <property type="entry name" value="GAR_dom_sf"/>
</dbReference>